<organism evidence="1">
    <name type="scientific">Rhizophora mucronata</name>
    <name type="common">Asiatic mangrove</name>
    <dbReference type="NCBI Taxonomy" id="61149"/>
    <lineage>
        <taxon>Eukaryota</taxon>
        <taxon>Viridiplantae</taxon>
        <taxon>Streptophyta</taxon>
        <taxon>Embryophyta</taxon>
        <taxon>Tracheophyta</taxon>
        <taxon>Spermatophyta</taxon>
        <taxon>Magnoliopsida</taxon>
        <taxon>eudicotyledons</taxon>
        <taxon>Gunneridae</taxon>
        <taxon>Pentapetalae</taxon>
        <taxon>rosids</taxon>
        <taxon>fabids</taxon>
        <taxon>Malpighiales</taxon>
        <taxon>Rhizophoraceae</taxon>
        <taxon>Rhizophora</taxon>
    </lineage>
</organism>
<sequence>MWCIKKRVIVNILN</sequence>
<name>A0A2P2N9I5_RHIMU</name>
<evidence type="ECO:0000313" key="1">
    <source>
        <dbReference type="EMBL" id="MBX39141.1"/>
    </source>
</evidence>
<protein>
    <submittedName>
        <fullName evidence="1">Uncharacterized protein MANES_09G097500</fullName>
    </submittedName>
</protein>
<accession>A0A2P2N9I5</accession>
<proteinExistence type="predicted"/>
<dbReference type="EMBL" id="GGEC01058657">
    <property type="protein sequence ID" value="MBX39141.1"/>
    <property type="molecule type" value="Transcribed_RNA"/>
</dbReference>
<reference evidence="1" key="1">
    <citation type="submission" date="2018-02" db="EMBL/GenBank/DDBJ databases">
        <title>Rhizophora mucronata_Transcriptome.</title>
        <authorList>
            <person name="Meera S.P."/>
            <person name="Sreeshan A."/>
            <person name="Augustine A."/>
        </authorList>
    </citation>
    <scope>NUCLEOTIDE SEQUENCE</scope>
    <source>
        <tissue evidence="1">Leaf</tissue>
    </source>
</reference>